<evidence type="ECO:0000313" key="4">
    <source>
        <dbReference type="EMBL" id="MFM1726131.1"/>
    </source>
</evidence>
<reference evidence="4 5" key="1">
    <citation type="submission" date="2023-11" db="EMBL/GenBank/DDBJ databases">
        <authorList>
            <person name="Val-Calvo J."/>
            <person name="Scortti M."/>
            <person name="Vazquez-Boland J."/>
        </authorList>
    </citation>
    <scope>NUCLEOTIDE SEQUENCE [LARGE SCALE GENOMIC DNA]</scope>
    <source>
        <strain evidence="4 5">PAM 2766</strain>
    </source>
</reference>
<evidence type="ECO:0000256" key="2">
    <source>
        <dbReference type="ARBA" id="ARBA00023295"/>
    </source>
</evidence>
<dbReference type="InterPro" id="IPR001910">
    <property type="entry name" value="Inosine/uridine_hydrolase_dom"/>
</dbReference>
<name>A0ABW9FN98_9NOCA</name>
<dbReference type="Proteomes" id="UP001629745">
    <property type="component" value="Unassembled WGS sequence"/>
</dbReference>
<sequence length="352" mass="38068">MTDRTPLIVDVDTGIDDSIALLYLLAREDAEIVAILSTAGNVPTAQVAANNLAWLELCGRTDIEVAVGADGPLSVPLRTTEDTHGPQGIGYAVLPTPALRPSGRSAADAWVELTRERPGELVGLVTGPLTNLALAIRRDPELPQRLRSLVVMGGAFEYPGNTTPVAEWNVSVDPEAAAEVFAAFSAVPAERAPIVCGLNLTERIVLTPEHVRRFAELSGSTPVETIGVDDPVGTRSAASNPLVRHVSDAVRFYFEFHRDHAQGFIAHLHDPFAAAVALDPAIATYRTATVDVETEGRITRGQTVADWHGMWGRSLNARIAWDTDESAFLEDLITRLSTLARLFERQSERTDR</sequence>
<dbReference type="InterPro" id="IPR036452">
    <property type="entry name" value="Ribo_hydro-like"/>
</dbReference>
<dbReference type="GO" id="GO:0016787">
    <property type="term" value="F:hydrolase activity"/>
    <property type="evidence" value="ECO:0007669"/>
    <property type="project" value="UniProtKB-KW"/>
</dbReference>
<evidence type="ECO:0000259" key="3">
    <source>
        <dbReference type="Pfam" id="PF01156"/>
    </source>
</evidence>
<evidence type="ECO:0000256" key="1">
    <source>
        <dbReference type="ARBA" id="ARBA00022801"/>
    </source>
</evidence>
<keyword evidence="5" id="KW-1185">Reference proteome</keyword>
<dbReference type="PANTHER" id="PTHR12304">
    <property type="entry name" value="INOSINE-URIDINE PREFERRING NUCLEOSIDE HYDROLASE"/>
    <property type="match status" value="1"/>
</dbReference>
<organism evidence="4 5">
    <name type="scientific">Rhodococcus parequi</name>
    <dbReference type="NCBI Taxonomy" id="3137122"/>
    <lineage>
        <taxon>Bacteria</taxon>
        <taxon>Bacillati</taxon>
        <taxon>Actinomycetota</taxon>
        <taxon>Actinomycetes</taxon>
        <taxon>Mycobacteriales</taxon>
        <taxon>Nocardiaceae</taxon>
        <taxon>Rhodococcus</taxon>
    </lineage>
</organism>
<protein>
    <submittedName>
        <fullName evidence="4">Nucleoside hydrolase</fullName>
    </submittedName>
</protein>
<keyword evidence="2" id="KW-0326">Glycosidase</keyword>
<dbReference type="SUPFAM" id="SSF53590">
    <property type="entry name" value="Nucleoside hydrolase"/>
    <property type="match status" value="1"/>
</dbReference>
<feature type="domain" description="Inosine/uridine-preferring nucleoside hydrolase" evidence="3">
    <location>
        <begin position="7"/>
        <end position="330"/>
    </location>
</feature>
<dbReference type="EMBL" id="JBDLNV010000009">
    <property type="protein sequence ID" value="MFM1726131.1"/>
    <property type="molecule type" value="Genomic_DNA"/>
</dbReference>
<dbReference type="Gene3D" id="3.90.245.10">
    <property type="entry name" value="Ribonucleoside hydrolase-like"/>
    <property type="match status" value="1"/>
</dbReference>
<evidence type="ECO:0000313" key="5">
    <source>
        <dbReference type="Proteomes" id="UP001629745"/>
    </source>
</evidence>
<comment type="caution">
    <text evidence="4">The sequence shown here is derived from an EMBL/GenBank/DDBJ whole genome shotgun (WGS) entry which is preliminary data.</text>
</comment>
<dbReference type="PANTHER" id="PTHR12304:SF4">
    <property type="entry name" value="URIDINE NUCLEOSIDASE"/>
    <property type="match status" value="1"/>
</dbReference>
<accession>A0ABW9FN98</accession>
<dbReference type="RefSeq" id="WP_420166592.1">
    <property type="nucleotide sequence ID" value="NZ_JBDLNV010000009.1"/>
</dbReference>
<dbReference type="InterPro" id="IPR023186">
    <property type="entry name" value="IUNH"/>
</dbReference>
<proteinExistence type="predicted"/>
<dbReference type="Pfam" id="PF01156">
    <property type="entry name" value="IU_nuc_hydro"/>
    <property type="match status" value="1"/>
</dbReference>
<gene>
    <name evidence="4" type="ORF">ABEU20_004755</name>
</gene>
<keyword evidence="1 4" id="KW-0378">Hydrolase</keyword>